<gene>
    <name evidence="1" type="ORF">BIP78_1531</name>
</gene>
<dbReference type="KEGG" id="bih:BIP78_1531"/>
<evidence type="ECO:0000313" key="1">
    <source>
        <dbReference type="EMBL" id="QAA77297.1"/>
    </source>
</evidence>
<proteinExistence type="predicted"/>
<organism evidence="1 2">
    <name type="scientific">Bipolaricaulis sibiricus</name>
    <dbReference type="NCBI Taxonomy" id="2501609"/>
    <lineage>
        <taxon>Bacteria</taxon>
        <taxon>Candidatus Bipolaricaulota</taxon>
        <taxon>Candidatus Bipolaricaulia</taxon>
        <taxon>Candidatus Bipolaricaulales</taxon>
        <taxon>Candidatus Bipolaricaulaceae</taxon>
        <taxon>Candidatus Bipolaricaulis</taxon>
    </lineage>
</organism>
<protein>
    <submittedName>
        <fullName evidence="1">Uncharacterized protein</fullName>
    </submittedName>
</protein>
<reference evidence="2" key="1">
    <citation type="submission" date="2018-12" db="EMBL/GenBank/DDBJ databases">
        <title>Complete genome sequence of an uncultured bacterium of the candidate phylum Bipolaricaulota.</title>
        <authorList>
            <person name="Kadnikov V.V."/>
            <person name="Mardanov A.V."/>
            <person name="Beletsky A.V."/>
            <person name="Frank Y.A."/>
            <person name="Karnachuk O.V."/>
            <person name="Ravin N.V."/>
        </authorList>
    </citation>
    <scope>NUCLEOTIDE SEQUENCE [LARGE SCALE GENOMIC DNA]</scope>
</reference>
<evidence type="ECO:0000313" key="2">
    <source>
        <dbReference type="Proteomes" id="UP000287233"/>
    </source>
</evidence>
<name>A0A410FW34_BIPS1</name>
<dbReference type="Proteomes" id="UP000287233">
    <property type="component" value="Chromosome"/>
</dbReference>
<dbReference type="AlphaFoldDB" id="A0A410FW34"/>
<dbReference type="EMBL" id="CP034928">
    <property type="protein sequence ID" value="QAA77297.1"/>
    <property type="molecule type" value="Genomic_DNA"/>
</dbReference>
<sequence length="246" mass="26246">MSIRFALVVVLALGAGLGVRAETPRYLWAEIGLPSGAVAKLPDRAHELEVATAAWTEGELVLMGAESEDALRAGGTYLYLDGEQFLLGVETGAERITLRGNGEKAELIVWAADGLVPPSEAFFDLMRELGLLDEGITISLTVKELALKLPRVPEGIKLDPTLWALVGHPDWFGAARDFGLERVGLRVRVVAEAATALAEDLEPYVLNSSGSLTELLIPIALLSKLGQDPAVRSVRPPFTPYPAVGG</sequence>
<accession>A0A410FW34</accession>